<dbReference type="InterPro" id="IPR035996">
    <property type="entry name" value="4pyrrol_Methylase_sf"/>
</dbReference>
<dbReference type="CDD" id="cd11645">
    <property type="entry name" value="Precorrin_2_C20_MT"/>
    <property type="match status" value="1"/>
</dbReference>
<dbReference type="InterPro" id="IPR014777">
    <property type="entry name" value="4pyrrole_Mease_sub1"/>
</dbReference>
<protein>
    <submittedName>
        <fullName evidence="7">Uroporphyrin-III C/tetrapyrrole (Corrin/Porphyrin) methyltransferase</fullName>
    </submittedName>
</protein>
<evidence type="ECO:0000256" key="1">
    <source>
        <dbReference type="ARBA" id="ARBA00004953"/>
    </source>
</evidence>
<dbReference type="InterPro" id="IPR014776">
    <property type="entry name" value="4pyrrole_Mease_sub2"/>
</dbReference>
<dbReference type="GO" id="GO:0032259">
    <property type="term" value="P:methylation"/>
    <property type="evidence" value="ECO:0007669"/>
    <property type="project" value="UniProtKB-KW"/>
</dbReference>
<evidence type="ECO:0000256" key="3">
    <source>
        <dbReference type="ARBA" id="ARBA00022603"/>
    </source>
</evidence>
<evidence type="ECO:0000313" key="7">
    <source>
        <dbReference type="EMBL" id="EIC02739.1"/>
    </source>
</evidence>
<proteinExistence type="predicted"/>
<comment type="pathway">
    <text evidence="1">Cofactor biosynthesis; adenosylcobalamin biosynthesis.</text>
</comment>
<dbReference type="GO" id="GO:0030788">
    <property type="term" value="F:precorrin-2 C20-methyltransferase activity"/>
    <property type="evidence" value="ECO:0007669"/>
    <property type="project" value="InterPro"/>
</dbReference>
<dbReference type="eggNOG" id="COG2243">
    <property type="taxonomic scope" value="Bacteria"/>
</dbReference>
<reference evidence="7 8" key="1">
    <citation type="submission" date="2011-09" db="EMBL/GenBank/DDBJ databases">
        <title>The draft genome of Treponema saccharophilum DSM 2985.</title>
        <authorList>
            <consortium name="US DOE Joint Genome Institute (JGI-PGF)"/>
            <person name="Lucas S."/>
            <person name="Copeland A."/>
            <person name="Lapidus A."/>
            <person name="Glavina del Rio T."/>
            <person name="Dalin E."/>
            <person name="Tice H."/>
            <person name="Bruce D."/>
            <person name="Goodwin L."/>
            <person name="Pitluck S."/>
            <person name="Peters L."/>
            <person name="Kyrpides N."/>
            <person name="Mavromatis K."/>
            <person name="Ivanova N."/>
            <person name="Markowitz V."/>
            <person name="Cheng J.-F."/>
            <person name="Hugenholtz P."/>
            <person name="Woyke T."/>
            <person name="Wu D."/>
            <person name="Gronow S."/>
            <person name="Wellnitz S."/>
            <person name="Brambilla E."/>
            <person name="Klenk H.-P."/>
            <person name="Eisen J.A."/>
        </authorList>
    </citation>
    <scope>NUCLEOTIDE SEQUENCE [LARGE SCALE GENOMIC DNA]</scope>
    <source>
        <strain evidence="7 8">DSM 2985</strain>
    </source>
</reference>
<comment type="caution">
    <text evidence="7">The sequence shown here is derived from an EMBL/GenBank/DDBJ whole genome shotgun (WGS) entry which is preliminary data.</text>
</comment>
<dbReference type="GO" id="GO:0009236">
    <property type="term" value="P:cobalamin biosynthetic process"/>
    <property type="evidence" value="ECO:0007669"/>
    <property type="project" value="UniProtKB-KW"/>
</dbReference>
<evidence type="ECO:0000256" key="5">
    <source>
        <dbReference type="ARBA" id="ARBA00022691"/>
    </source>
</evidence>
<dbReference type="InterPro" id="IPR012382">
    <property type="entry name" value="CobI/CbiL"/>
</dbReference>
<dbReference type="Gene3D" id="3.30.950.10">
    <property type="entry name" value="Methyltransferase, Cobalt-precorrin-4 Transmethylase, Domain 2"/>
    <property type="match status" value="1"/>
</dbReference>
<gene>
    <name evidence="7" type="ORF">TresaDRAFT_2234</name>
</gene>
<keyword evidence="8" id="KW-1185">Reference proteome</keyword>
<dbReference type="AlphaFoldDB" id="H7EI60"/>
<dbReference type="PANTHER" id="PTHR43467:SF2">
    <property type="entry name" value="COBALT-PRECORRIN-2 C(20)-METHYLTRANSFERASE"/>
    <property type="match status" value="1"/>
</dbReference>
<evidence type="ECO:0000313" key="8">
    <source>
        <dbReference type="Proteomes" id="UP000003571"/>
    </source>
</evidence>
<dbReference type="PATRIC" id="fig|907348.3.peg.496"/>
<dbReference type="PANTHER" id="PTHR43467">
    <property type="entry name" value="COBALT-PRECORRIN-2 C(20)-METHYLTRANSFERASE"/>
    <property type="match status" value="1"/>
</dbReference>
<dbReference type="InterPro" id="IPR000878">
    <property type="entry name" value="4pyrrol_Mease"/>
</dbReference>
<keyword evidence="4 7" id="KW-0808">Transferase</keyword>
<dbReference type="STRING" id="907348.TresaDRAFT_2234"/>
<dbReference type="Pfam" id="PF00590">
    <property type="entry name" value="TP_methylase"/>
    <property type="match status" value="1"/>
</dbReference>
<sequence>MDLPAFSRGILFWRNRCASSLRGMFFSESMSGTFYAVSTGPAGADFITLGAVRVLGRCPTIFYPVTGSGEGKHIAFDCVCEAVDVSGKECVGVRFSMSGDKARTDAEYGAFASRAAEYLEKGDVAFVSIGDVSIYSTAARIAKIVGQMGFRVEFVAGVPSFCAAACSCALDMAPGLGDEIRIIPGDACYRSGALGDVLSSPGTKIFMKSPRHLGEIVSEVVSRGLSGSAHLVQGAGGADERILTGDALAEAGADVFGNAYMSVLVVGV</sequence>
<accession>H7EI60</accession>
<evidence type="ECO:0000256" key="2">
    <source>
        <dbReference type="ARBA" id="ARBA00022573"/>
    </source>
</evidence>
<organism evidence="7 8">
    <name type="scientific">Treponema saccharophilum DSM 2985</name>
    <dbReference type="NCBI Taxonomy" id="907348"/>
    <lineage>
        <taxon>Bacteria</taxon>
        <taxon>Pseudomonadati</taxon>
        <taxon>Spirochaetota</taxon>
        <taxon>Spirochaetia</taxon>
        <taxon>Spirochaetales</taxon>
        <taxon>Treponemataceae</taxon>
        <taxon>Treponema</taxon>
    </lineage>
</organism>
<dbReference type="Proteomes" id="UP000003571">
    <property type="component" value="Unassembled WGS sequence"/>
</dbReference>
<keyword evidence="2" id="KW-0169">Cobalamin biosynthesis</keyword>
<feature type="domain" description="Tetrapyrrole methylase" evidence="6">
    <location>
        <begin position="33"/>
        <end position="246"/>
    </location>
</feature>
<evidence type="ECO:0000256" key="4">
    <source>
        <dbReference type="ARBA" id="ARBA00022679"/>
    </source>
</evidence>
<dbReference type="EMBL" id="AGRW01000034">
    <property type="protein sequence ID" value="EIC02739.1"/>
    <property type="molecule type" value="Genomic_DNA"/>
</dbReference>
<name>H7EI60_9SPIR</name>
<keyword evidence="5" id="KW-0949">S-adenosyl-L-methionine</keyword>
<keyword evidence="3 7" id="KW-0489">Methyltransferase</keyword>
<dbReference type="SUPFAM" id="SSF53790">
    <property type="entry name" value="Tetrapyrrole methylase"/>
    <property type="match status" value="1"/>
</dbReference>
<dbReference type="Gene3D" id="3.40.1010.10">
    <property type="entry name" value="Cobalt-precorrin-4 Transmethylase, Domain 1"/>
    <property type="match status" value="1"/>
</dbReference>
<evidence type="ECO:0000259" key="6">
    <source>
        <dbReference type="Pfam" id="PF00590"/>
    </source>
</evidence>